<reference evidence="9" key="1">
    <citation type="submission" date="2019-06" db="EMBL/GenBank/DDBJ databases">
        <title>Draft genome sequence of the griseofulvin-producing fungus Xylaria cubensis strain G536.</title>
        <authorList>
            <person name="Mead M.E."/>
            <person name="Raja H.A."/>
            <person name="Steenwyk J.L."/>
            <person name="Knowles S.L."/>
            <person name="Oberlies N.H."/>
            <person name="Rokas A."/>
        </authorList>
    </citation>
    <scope>NUCLEOTIDE SEQUENCE [LARGE SCALE GENOMIC DNA]</scope>
    <source>
        <strain evidence="9">G536</strain>
    </source>
</reference>
<feature type="chain" id="PRO_5021928390" description="FAD-binding PCMH-type domain-containing protein" evidence="6">
    <location>
        <begin position="22"/>
        <end position="550"/>
    </location>
</feature>
<proteinExistence type="inferred from homology"/>
<protein>
    <recommendedName>
        <fullName evidence="7">FAD-binding PCMH-type domain-containing protein</fullName>
    </recommendedName>
</protein>
<dbReference type="GO" id="GO:0016491">
    <property type="term" value="F:oxidoreductase activity"/>
    <property type="evidence" value="ECO:0007669"/>
    <property type="project" value="UniProtKB-KW"/>
</dbReference>
<dbReference type="STRING" id="2512241.A0A553HJ60"/>
<dbReference type="InterPro" id="IPR016169">
    <property type="entry name" value="FAD-bd_PCMH_sub2"/>
</dbReference>
<keyword evidence="5" id="KW-0560">Oxidoreductase</keyword>
<dbReference type="PANTHER" id="PTHR42973:SF9">
    <property type="entry name" value="FAD-BINDING PCMH-TYPE DOMAIN-CONTAINING PROTEIN-RELATED"/>
    <property type="match status" value="1"/>
</dbReference>
<evidence type="ECO:0000256" key="2">
    <source>
        <dbReference type="ARBA" id="ARBA00005466"/>
    </source>
</evidence>
<gene>
    <name evidence="8" type="ORF">FHL15_011130</name>
</gene>
<comment type="similarity">
    <text evidence="2">Belongs to the oxygen-dependent FAD-linked oxidoreductase family.</text>
</comment>
<evidence type="ECO:0000313" key="8">
    <source>
        <dbReference type="EMBL" id="TRX87989.1"/>
    </source>
</evidence>
<dbReference type="Proteomes" id="UP000319160">
    <property type="component" value="Unassembled WGS sequence"/>
</dbReference>
<dbReference type="EMBL" id="VFLP01000105">
    <property type="protein sequence ID" value="TRX87989.1"/>
    <property type="molecule type" value="Genomic_DNA"/>
</dbReference>
<dbReference type="InterPro" id="IPR006094">
    <property type="entry name" value="Oxid_FAD_bind_N"/>
</dbReference>
<comment type="caution">
    <text evidence="8">The sequence shown here is derived from an EMBL/GenBank/DDBJ whole genome shotgun (WGS) entry which is preliminary data.</text>
</comment>
<keyword evidence="3" id="KW-0285">Flavoprotein</keyword>
<evidence type="ECO:0000256" key="3">
    <source>
        <dbReference type="ARBA" id="ARBA00022630"/>
    </source>
</evidence>
<organism evidence="8 9">
    <name type="scientific">Xylaria flabelliformis</name>
    <dbReference type="NCBI Taxonomy" id="2512241"/>
    <lineage>
        <taxon>Eukaryota</taxon>
        <taxon>Fungi</taxon>
        <taxon>Dikarya</taxon>
        <taxon>Ascomycota</taxon>
        <taxon>Pezizomycotina</taxon>
        <taxon>Sordariomycetes</taxon>
        <taxon>Xylariomycetidae</taxon>
        <taxon>Xylariales</taxon>
        <taxon>Xylariaceae</taxon>
        <taxon>Xylaria</taxon>
    </lineage>
</organism>
<keyword evidence="6" id="KW-0732">Signal</keyword>
<evidence type="ECO:0000256" key="6">
    <source>
        <dbReference type="SAM" id="SignalP"/>
    </source>
</evidence>
<feature type="signal peptide" evidence="6">
    <location>
        <begin position="1"/>
        <end position="21"/>
    </location>
</feature>
<dbReference type="OrthoDB" id="9996127at2759"/>
<evidence type="ECO:0000256" key="1">
    <source>
        <dbReference type="ARBA" id="ARBA00001974"/>
    </source>
</evidence>
<evidence type="ECO:0000256" key="4">
    <source>
        <dbReference type="ARBA" id="ARBA00022827"/>
    </source>
</evidence>
<dbReference type="Gene3D" id="3.40.462.20">
    <property type="match status" value="1"/>
</dbReference>
<accession>A0A553HJ60</accession>
<dbReference type="InterPro" id="IPR036318">
    <property type="entry name" value="FAD-bd_PCMH-like_sf"/>
</dbReference>
<dbReference type="Pfam" id="PF01565">
    <property type="entry name" value="FAD_binding_4"/>
    <property type="match status" value="1"/>
</dbReference>
<comment type="cofactor">
    <cofactor evidence="1">
        <name>FAD</name>
        <dbReference type="ChEBI" id="CHEBI:57692"/>
    </cofactor>
</comment>
<dbReference type="Gene3D" id="3.30.465.10">
    <property type="match status" value="1"/>
</dbReference>
<sequence>MEAAIAVLAWGLSALCQDSHATQWIAPICPLNTTVELASRLSANAQIYSPGSEGFTEATLRWSSFEVPGINLVVVPSVERDVAETVKYANRKNIPYIAVAGGHGAIITESKVKNGIEIWMHQLNTVEIGKDSAKIGGGALSKTVTHALWTAGKQTVTGGCECTGLVGPGLGGGHGLLQGRHGLISDQFISMNIVLASGDIQILDETSDLWWAVQGAGHNFGIVTSVTMRIYDVHHPNWAYEMFTFTVDKVEGLYNKLNVHLLNNGSPPVNIFNYGFIMNNPEIDSNPVTMFWILQEGATSVDSVYTKPFHELGPTAINAGSGIYLDVPRWIGWDDDAAPCQHSGLANTRYPIDIQSYNVQSMRKLYDLFTDVTKKTPELNSSHFLFEGYSLKGVKAVPSESTAYPFRDDNLLVAPVISWVPSGQDIAQKAINFGKSLRQILYEGTGRSELHTYVNYAFGDETLMNWYGYEQQRQDRLLALKNKYDPHLQEVTSAKPDKMKWDWMRAVATGPIPAGLVGDIPYSICKVRDPEDLELLDSVTLKLLDLDHLE</sequence>
<keyword evidence="9" id="KW-1185">Reference proteome</keyword>
<dbReference type="AlphaFoldDB" id="A0A553HJ60"/>
<dbReference type="SUPFAM" id="SSF56176">
    <property type="entry name" value="FAD-binding/transporter-associated domain-like"/>
    <property type="match status" value="1"/>
</dbReference>
<dbReference type="PANTHER" id="PTHR42973">
    <property type="entry name" value="BINDING OXIDOREDUCTASE, PUTATIVE (AFU_ORTHOLOGUE AFUA_1G17690)-RELATED"/>
    <property type="match status" value="1"/>
</dbReference>
<dbReference type="InterPro" id="IPR016166">
    <property type="entry name" value="FAD-bd_PCMH"/>
</dbReference>
<feature type="domain" description="FAD-binding PCMH-type" evidence="7">
    <location>
        <begin position="65"/>
        <end position="233"/>
    </location>
</feature>
<keyword evidence="4" id="KW-0274">FAD</keyword>
<dbReference type="PROSITE" id="PS51387">
    <property type="entry name" value="FAD_PCMH"/>
    <property type="match status" value="1"/>
</dbReference>
<name>A0A553HJ60_9PEZI</name>
<evidence type="ECO:0000256" key="5">
    <source>
        <dbReference type="ARBA" id="ARBA00023002"/>
    </source>
</evidence>
<evidence type="ECO:0000313" key="9">
    <source>
        <dbReference type="Proteomes" id="UP000319160"/>
    </source>
</evidence>
<dbReference type="InterPro" id="IPR050416">
    <property type="entry name" value="FAD-linked_Oxidoreductase"/>
</dbReference>
<dbReference type="GO" id="GO:0071949">
    <property type="term" value="F:FAD binding"/>
    <property type="evidence" value="ECO:0007669"/>
    <property type="project" value="InterPro"/>
</dbReference>
<evidence type="ECO:0000259" key="7">
    <source>
        <dbReference type="PROSITE" id="PS51387"/>
    </source>
</evidence>